<dbReference type="InterPro" id="IPR057670">
    <property type="entry name" value="SH3_retrovirus"/>
</dbReference>
<evidence type="ECO:0000313" key="7">
    <source>
        <dbReference type="EMBL" id="PKU59643.1"/>
    </source>
</evidence>
<reference evidence="7 8" key="1">
    <citation type="journal article" date="2016" name="Sci. Rep.">
        <title>The Dendrobium catenatum Lindl. genome sequence provides insights into polysaccharide synthase, floral development and adaptive evolution.</title>
        <authorList>
            <person name="Zhang G.Q."/>
            <person name="Xu Q."/>
            <person name="Bian C."/>
            <person name="Tsai W.C."/>
            <person name="Yeh C.M."/>
            <person name="Liu K.W."/>
            <person name="Yoshida K."/>
            <person name="Zhang L.S."/>
            <person name="Chang S.B."/>
            <person name="Chen F."/>
            <person name="Shi Y."/>
            <person name="Su Y.Y."/>
            <person name="Zhang Y.Q."/>
            <person name="Chen L.J."/>
            <person name="Yin Y."/>
            <person name="Lin M."/>
            <person name="Huang H."/>
            <person name="Deng H."/>
            <person name="Wang Z.W."/>
            <person name="Zhu S.L."/>
            <person name="Zhao X."/>
            <person name="Deng C."/>
            <person name="Niu S.C."/>
            <person name="Huang J."/>
            <person name="Wang M."/>
            <person name="Liu G.H."/>
            <person name="Yang H.J."/>
            <person name="Xiao X.J."/>
            <person name="Hsiao Y.Y."/>
            <person name="Wu W.L."/>
            <person name="Chen Y.Y."/>
            <person name="Mitsuda N."/>
            <person name="Ohme-Takagi M."/>
            <person name="Luo Y.B."/>
            <person name="Van de Peer Y."/>
            <person name="Liu Z.J."/>
        </authorList>
    </citation>
    <scope>NUCLEOTIDE SEQUENCE [LARGE SCALE GENOMIC DNA]</scope>
    <source>
        <tissue evidence="7">The whole plant</tissue>
    </source>
</reference>
<evidence type="ECO:0000256" key="2">
    <source>
        <dbReference type="ARBA" id="ARBA00022723"/>
    </source>
</evidence>
<dbReference type="InterPro" id="IPR039537">
    <property type="entry name" value="Retrotran_Ty1/copia-like"/>
</dbReference>
<dbReference type="Pfam" id="PF07727">
    <property type="entry name" value="RVT_2"/>
    <property type="match status" value="1"/>
</dbReference>
<keyword evidence="3" id="KW-0064">Aspartyl protease</keyword>
<organism evidence="7 8">
    <name type="scientific">Dendrobium catenatum</name>
    <dbReference type="NCBI Taxonomy" id="906689"/>
    <lineage>
        <taxon>Eukaryota</taxon>
        <taxon>Viridiplantae</taxon>
        <taxon>Streptophyta</taxon>
        <taxon>Embryophyta</taxon>
        <taxon>Tracheophyta</taxon>
        <taxon>Spermatophyta</taxon>
        <taxon>Magnoliopsida</taxon>
        <taxon>Liliopsida</taxon>
        <taxon>Asparagales</taxon>
        <taxon>Orchidaceae</taxon>
        <taxon>Epidendroideae</taxon>
        <taxon>Malaxideae</taxon>
        <taxon>Dendrobiinae</taxon>
        <taxon>Dendrobium</taxon>
    </lineage>
</organism>
<dbReference type="Pfam" id="PF00665">
    <property type="entry name" value="rve"/>
    <property type="match status" value="1"/>
</dbReference>
<dbReference type="InterPro" id="IPR036397">
    <property type="entry name" value="RNaseH_sf"/>
</dbReference>
<gene>
    <name evidence="7" type="ORF">MA16_Dca026787</name>
</gene>
<feature type="region of interest" description="Disordered" evidence="5">
    <location>
        <begin position="801"/>
        <end position="823"/>
    </location>
</feature>
<dbReference type="Pfam" id="PF14223">
    <property type="entry name" value="Retrotran_gag_2"/>
    <property type="match status" value="1"/>
</dbReference>
<evidence type="ECO:0000313" key="8">
    <source>
        <dbReference type="Proteomes" id="UP000233837"/>
    </source>
</evidence>
<keyword evidence="1" id="KW-0645">Protease</keyword>
<dbReference type="Pfam" id="PF22936">
    <property type="entry name" value="Pol_BBD"/>
    <property type="match status" value="1"/>
</dbReference>
<feature type="compositionally biased region" description="Polar residues" evidence="5">
    <location>
        <begin position="801"/>
        <end position="811"/>
    </location>
</feature>
<accession>A0A2I0V8A8</accession>
<feature type="domain" description="Integrase catalytic" evidence="6">
    <location>
        <begin position="502"/>
        <end position="668"/>
    </location>
</feature>
<dbReference type="GO" id="GO:0003676">
    <property type="term" value="F:nucleic acid binding"/>
    <property type="evidence" value="ECO:0007669"/>
    <property type="project" value="InterPro"/>
</dbReference>
<dbReference type="PANTHER" id="PTHR42648">
    <property type="entry name" value="TRANSPOSASE, PUTATIVE-RELATED"/>
    <property type="match status" value="1"/>
</dbReference>
<name>A0A2I0V8A8_9ASPA</name>
<keyword evidence="8" id="KW-1185">Reference proteome</keyword>
<dbReference type="GO" id="GO:0015074">
    <property type="term" value="P:DNA integration"/>
    <property type="evidence" value="ECO:0007669"/>
    <property type="project" value="InterPro"/>
</dbReference>
<dbReference type="GO" id="GO:0046872">
    <property type="term" value="F:metal ion binding"/>
    <property type="evidence" value="ECO:0007669"/>
    <property type="project" value="UniProtKB-KW"/>
</dbReference>
<sequence>MASTNTSSPGEQSDISTSVIPVLSSSLKFFLSNLKNTVQNPLSSENYPLWSSQVLKICRANGLESLLDPSSPVPTKLLHRANGSTTPNPEYAQWILNDQNLAASICSTISSSILPYVLNLESTSAIWTTLQTRFQSTNRSRVIQLKNALHNVALKNLTMVQYLNEVKMLVDQIAAAGGHIEEEDIILYILRGLPPQYQSFKTSIRTMTQPLNLDQLYSFLITEEIHMTADLANPVVTESSNTALFSNRGRGRRNRGRSYGSTHSAKESSTPAPTCQICLKKGHTAYDCWHRMNAQFVPKTQPSNKALVAEPSSDYTDWYLDSGASSHLTKSLNNLSISSPYNGTDGITIGDGSSVSIANSGKGLLPTPSRKLTLSKILHSPSIHYNLLSISQLTKDNNIAIIFNPSGFVFKDLTTQQVILQGPCRDGLYPLRTPATVKNHALTTIRNLSSVWHNRMGHPSNRTMHIIASSQPLLHIDSHLPNCHSCNKAKAHKIVFESSKNRSSLPLELIHSDVWGPAPVLSNSGFSYYVLFINDCTRFTWLFPMKHKSEVTCIFSSFKLYIEKYTSHKIKCIRTDGGGEYLSHNFKQLLRNNGISHQISCPYTPEQNGVAERKHRHLIETTRTLLDTASAPMSYWPDAVLTATYLVNRMPSPNTHNVSPYELLHHRTPEYAHLRIFGCACFPLTPPSLRHKLQPKSQMCVFLGYSENYKGYKCFDLVTHKIIFSRHVQFDETYFPFLHTKTAPESDLPPQLSFKFLTPTSVVQNKNSSTPTIPGSNTVSHSTAMDIPPTTISIPAEHQSLPNQHASSPAQHKNHPMITRSKTGSLKPATRLNLIHHKTIQTCPSAPSTYTEACKYPEWRTAMATEFHALQIQGTWNLVPRPSDASILGCKWTYRTKLHSDGSIAKYKARLVAQGNHQEYGLDYTETFSPVAKLPTIRILLAVALHNNWPIQQMDVANAFLHGSISKMMYMLQLQGFEDTNNPDHVCLLNKAIYGIKQAPRQWYNTFTSFLVSIGFVHSNSDPSLLIFCKLHITIFLLVYVDDILLTGNNTDEIRKIIDKLNGKFAMKQLGEANSFLGIQITKTANAYFLSQTVYANSIL</sequence>
<feature type="region of interest" description="Disordered" evidence="5">
    <location>
        <begin position="242"/>
        <end position="273"/>
    </location>
</feature>
<dbReference type="Pfam" id="PF13976">
    <property type="entry name" value="gag_pre-integrs"/>
    <property type="match status" value="1"/>
</dbReference>
<protein>
    <submittedName>
        <fullName evidence="7">Retrovirus-related Pol polyprotein from transposon TNT 1-94</fullName>
    </submittedName>
</protein>
<evidence type="ECO:0000259" key="6">
    <source>
        <dbReference type="PROSITE" id="PS50994"/>
    </source>
</evidence>
<dbReference type="SUPFAM" id="SSF56672">
    <property type="entry name" value="DNA/RNA polymerases"/>
    <property type="match status" value="1"/>
</dbReference>
<keyword evidence="2" id="KW-0479">Metal-binding</keyword>
<dbReference type="InterPro" id="IPR012337">
    <property type="entry name" value="RNaseH-like_sf"/>
</dbReference>
<dbReference type="Proteomes" id="UP000233837">
    <property type="component" value="Unassembled WGS sequence"/>
</dbReference>
<dbReference type="SUPFAM" id="SSF53098">
    <property type="entry name" value="Ribonuclease H-like"/>
    <property type="match status" value="1"/>
</dbReference>
<dbReference type="PANTHER" id="PTHR42648:SF26">
    <property type="entry name" value="INTEGRASE CATALYTIC DOMAIN-CONTAINING PROTEIN"/>
    <property type="match status" value="1"/>
</dbReference>
<evidence type="ECO:0000256" key="4">
    <source>
        <dbReference type="ARBA" id="ARBA00022801"/>
    </source>
</evidence>
<dbReference type="InterPro" id="IPR054722">
    <property type="entry name" value="PolX-like_BBD"/>
</dbReference>
<evidence type="ECO:0000256" key="5">
    <source>
        <dbReference type="SAM" id="MobiDB-lite"/>
    </source>
</evidence>
<dbReference type="InterPro" id="IPR025724">
    <property type="entry name" value="GAG-pre-integrase_dom"/>
</dbReference>
<dbReference type="Gene3D" id="3.30.420.10">
    <property type="entry name" value="Ribonuclease H-like superfamily/Ribonuclease H"/>
    <property type="match status" value="1"/>
</dbReference>
<dbReference type="GO" id="GO:0004190">
    <property type="term" value="F:aspartic-type endopeptidase activity"/>
    <property type="evidence" value="ECO:0007669"/>
    <property type="project" value="UniProtKB-KW"/>
</dbReference>
<proteinExistence type="predicted"/>
<dbReference type="EMBL" id="KZ504080">
    <property type="protein sequence ID" value="PKU59643.1"/>
    <property type="molecule type" value="Genomic_DNA"/>
</dbReference>
<keyword evidence="4" id="KW-0378">Hydrolase</keyword>
<dbReference type="PROSITE" id="PS50994">
    <property type="entry name" value="INTEGRASE"/>
    <property type="match status" value="1"/>
</dbReference>
<feature type="compositionally biased region" description="Polar residues" evidence="5">
    <location>
        <begin position="259"/>
        <end position="273"/>
    </location>
</feature>
<evidence type="ECO:0000256" key="3">
    <source>
        <dbReference type="ARBA" id="ARBA00022750"/>
    </source>
</evidence>
<dbReference type="Pfam" id="PF25597">
    <property type="entry name" value="SH3_retrovirus"/>
    <property type="match status" value="1"/>
</dbReference>
<reference evidence="7 8" key="2">
    <citation type="journal article" date="2017" name="Nature">
        <title>The Apostasia genome and the evolution of orchids.</title>
        <authorList>
            <person name="Zhang G.Q."/>
            <person name="Liu K.W."/>
            <person name="Li Z."/>
            <person name="Lohaus R."/>
            <person name="Hsiao Y.Y."/>
            <person name="Niu S.C."/>
            <person name="Wang J.Y."/>
            <person name="Lin Y.C."/>
            <person name="Xu Q."/>
            <person name="Chen L.J."/>
            <person name="Yoshida K."/>
            <person name="Fujiwara S."/>
            <person name="Wang Z.W."/>
            <person name="Zhang Y.Q."/>
            <person name="Mitsuda N."/>
            <person name="Wang M."/>
            <person name="Liu G.H."/>
            <person name="Pecoraro L."/>
            <person name="Huang H.X."/>
            <person name="Xiao X.J."/>
            <person name="Lin M."/>
            <person name="Wu X.Y."/>
            <person name="Wu W.L."/>
            <person name="Chen Y.Y."/>
            <person name="Chang S.B."/>
            <person name="Sakamoto S."/>
            <person name="Ohme-Takagi M."/>
            <person name="Yagi M."/>
            <person name="Zeng S.J."/>
            <person name="Shen C.Y."/>
            <person name="Yeh C.M."/>
            <person name="Luo Y.B."/>
            <person name="Tsai W.C."/>
            <person name="Van de Peer Y."/>
            <person name="Liu Z.J."/>
        </authorList>
    </citation>
    <scope>NUCLEOTIDE SEQUENCE [LARGE SCALE GENOMIC DNA]</scope>
    <source>
        <tissue evidence="7">The whole plant</tissue>
    </source>
</reference>
<dbReference type="InterPro" id="IPR043502">
    <property type="entry name" value="DNA/RNA_pol_sf"/>
</dbReference>
<dbReference type="AlphaFoldDB" id="A0A2I0V8A8"/>
<dbReference type="InterPro" id="IPR013103">
    <property type="entry name" value="RVT_2"/>
</dbReference>
<evidence type="ECO:0000256" key="1">
    <source>
        <dbReference type="ARBA" id="ARBA00022670"/>
    </source>
</evidence>
<dbReference type="GO" id="GO:0006508">
    <property type="term" value="P:proteolysis"/>
    <property type="evidence" value="ECO:0007669"/>
    <property type="project" value="UniProtKB-KW"/>
</dbReference>
<dbReference type="InterPro" id="IPR001584">
    <property type="entry name" value="Integrase_cat-core"/>
</dbReference>